<evidence type="ECO:0000256" key="3">
    <source>
        <dbReference type="ARBA" id="ARBA00022692"/>
    </source>
</evidence>
<protein>
    <submittedName>
        <fullName evidence="7">Transmembrane protein 134</fullName>
    </submittedName>
</protein>
<dbReference type="Pfam" id="PF05915">
    <property type="entry name" value="TMEM_230_134"/>
    <property type="match status" value="1"/>
</dbReference>
<organism evidence="7 8">
    <name type="scientific">Takifugu flavidus</name>
    <name type="common">sansaifugu</name>
    <dbReference type="NCBI Taxonomy" id="433684"/>
    <lineage>
        <taxon>Eukaryota</taxon>
        <taxon>Metazoa</taxon>
        <taxon>Chordata</taxon>
        <taxon>Craniata</taxon>
        <taxon>Vertebrata</taxon>
        <taxon>Euteleostomi</taxon>
        <taxon>Actinopterygii</taxon>
        <taxon>Neopterygii</taxon>
        <taxon>Teleostei</taxon>
        <taxon>Neoteleostei</taxon>
        <taxon>Acanthomorphata</taxon>
        <taxon>Eupercaria</taxon>
        <taxon>Tetraodontiformes</taxon>
        <taxon>Tetradontoidea</taxon>
        <taxon>Tetraodontidae</taxon>
        <taxon>Takifugu</taxon>
    </lineage>
</organism>
<evidence type="ECO:0000256" key="2">
    <source>
        <dbReference type="ARBA" id="ARBA00007743"/>
    </source>
</evidence>
<keyword evidence="3 7" id="KW-0812">Transmembrane</keyword>
<evidence type="ECO:0000256" key="5">
    <source>
        <dbReference type="ARBA" id="ARBA00023136"/>
    </source>
</evidence>
<accession>A0A5C6MWR6</accession>
<dbReference type="GO" id="GO:0016020">
    <property type="term" value="C:membrane"/>
    <property type="evidence" value="ECO:0007669"/>
    <property type="project" value="UniProtKB-SubCell"/>
</dbReference>
<feature type="non-terminal residue" evidence="7">
    <location>
        <position position="263"/>
    </location>
</feature>
<evidence type="ECO:0000256" key="6">
    <source>
        <dbReference type="SAM" id="MobiDB-lite"/>
    </source>
</evidence>
<keyword evidence="8" id="KW-1185">Reference proteome</keyword>
<comment type="caution">
    <text evidence="7">The sequence shown here is derived from an EMBL/GenBank/DDBJ whole genome shotgun (WGS) entry which is preliminary data.</text>
</comment>
<evidence type="ECO:0000313" key="8">
    <source>
        <dbReference type="Proteomes" id="UP000324091"/>
    </source>
</evidence>
<proteinExistence type="inferred from homology"/>
<dbReference type="PANTHER" id="PTHR13558:SF1">
    <property type="entry name" value="TRANSMEMBRANE PROTEIN 134"/>
    <property type="match status" value="1"/>
</dbReference>
<dbReference type="Proteomes" id="UP000324091">
    <property type="component" value="Chromosome 6"/>
</dbReference>
<comment type="subcellular location">
    <subcellularLocation>
        <location evidence="1">Membrane</location>
        <topology evidence="1">Multi-pass membrane protein</topology>
    </subcellularLocation>
</comment>
<keyword evidence="4" id="KW-1133">Transmembrane helix</keyword>
<evidence type="ECO:0000313" key="7">
    <source>
        <dbReference type="EMBL" id="TWW59325.1"/>
    </source>
</evidence>
<keyword evidence="5" id="KW-0472">Membrane</keyword>
<feature type="compositionally biased region" description="Acidic residues" evidence="6">
    <location>
        <begin position="14"/>
        <end position="26"/>
    </location>
</feature>
<evidence type="ECO:0000256" key="4">
    <source>
        <dbReference type="ARBA" id="ARBA00022989"/>
    </source>
</evidence>
<dbReference type="InterPro" id="IPR039714">
    <property type="entry name" value="TMEM134"/>
</dbReference>
<feature type="region of interest" description="Disordered" evidence="6">
    <location>
        <begin position="1"/>
        <end position="37"/>
    </location>
</feature>
<dbReference type="InterPro" id="IPR008590">
    <property type="entry name" value="TMEM_230/134"/>
</dbReference>
<dbReference type="AlphaFoldDB" id="A0A5C6MWR6"/>
<sequence>MATQFSIDDAFVLEGEEEGTVSDGEAEGWKGRDKDREGEMTFGTLSFSKPQPHQSAAATGSLEHSNLKYQNLENEDVLGSNSNSSFNNIFKINDPANLSYCSSQWSFSTLSSVTQLSAHCCGWVSHPLVKKNRRVVLASFLLLVTGVENISKEMAETTKIRTGLRATHVVIAGDLVPTGTVLVTPALEQWKKVVWSDGSRFTLFQSAGASGAYWASLGGKALIWGRYRFSNIMGPKNEILTVSFSDCVALILTGIVIQLNPDA</sequence>
<evidence type="ECO:0000256" key="1">
    <source>
        <dbReference type="ARBA" id="ARBA00004141"/>
    </source>
</evidence>
<gene>
    <name evidence="7" type="ORF">D4764_06G0008550</name>
</gene>
<dbReference type="PANTHER" id="PTHR13558">
    <property type="entry name" value="TRANSMEMBRANE PROTEIN 134"/>
    <property type="match status" value="1"/>
</dbReference>
<feature type="compositionally biased region" description="Basic and acidic residues" evidence="6">
    <location>
        <begin position="27"/>
        <end position="37"/>
    </location>
</feature>
<comment type="similarity">
    <text evidence="2">Belongs to the TMEM134/TMEM230 family.</text>
</comment>
<dbReference type="EMBL" id="RHFK02000019">
    <property type="protein sequence ID" value="TWW59325.1"/>
    <property type="molecule type" value="Genomic_DNA"/>
</dbReference>
<reference evidence="7 8" key="1">
    <citation type="submission" date="2019-04" db="EMBL/GenBank/DDBJ databases">
        <title>Chromosome genome assembly for Takifugu flavidus.</title>
        <authorList>
            <person name="Xiao S."/>
        </authorList>
    </citation>
    <scope>NUCLEOTIDE SEQUENCE [LARGE SCALE GENOMIC DNA]</scope>
    <source>
        <strain evidence="7">HTHZ2018</strain>
        <tissue evidence="7">Muscle</tissue>
    </source>
</reference>
<name>A0A5C6MWR6_9TELE</name>